<name>A0A4R5KDB1_9MICC</name>
<dbReference type="AlphaFoldDB" id="A0A4R5KDB1"/>
<protein>
    <submittedName>
        <fullName evidence="1">DUF4259 domain-containing protein</fullName>
    </submittedName>
</protein>
<evidence type="ECO:0000313" key="2">
    <source>
        <dbReference type="Proteomes" id="UP000295511"/>
    </source>
</evidence>
<comment type="caution">
    <text evidence="1">The sequence shown here is derived from an EMBL/GenBank/DDBJ whole genome shotgun (WGS) entry which is preliminary data.</text>
</comment>
<evidence type="ECO:0000313" key="1">
    <source>
        <dbReference type="EMBL" id="TDF92882.1"/>
    </source>
</evidence>
<organism evidence="1 2">
    <name type="scientific">Arthrobacter terricola</name>
    <dbReference type="NCBI Taxonomy" id="2547396"/>
    <lineage>
        <taxon>Bacteria</taxon>
        <taxon>Bacillati</taxon>
        <taxon>Actinomycetota</taxon>
        <taxon>Actinomycetes</taxon>
        <taxon>Micrococcales</taxon>
        <taxon>Micrococcaceae</taxon>
        <taxon>Arthrobacter</taxon>
    </lineage>
</organism>
<dbReference type="Proteomes" id="UP000295511">
    <property type="component" value="Unassembled WGS sequence"/>
</dbReference>
<reference evidence="1 2" key="1">
    <citation type="submission" date="2019-03" db="EMBL/GenBank/DDBJ databases">
        <title>Whole genome sequence of Arthrobacter sp JH1-1.</title>
        <authorList>
            <person name="Trinh H.N."/>
        </authorList>
    </citation>
    <scope>NUCLEOTIDE SEQUENCE [LARGE SCALE GENOMIC DNA]</scope>
    <source>
        <strain evidence="1 2">JH1-1</strain>
    </source>
</reference>
<sequence>MPLLTSADLSVKLCNQATTGKGIQMGAWGFLPFENDDAMDWLDELDDGGAEIVRTALEVADTDYLEASDGSTAVAAAEIISTSRGNPPGDVPENVTSWVAAHGAELGPEDVELALQAVERVAGDESELAELWDDADEPEWRESLDDLAERLRDALR</sequence>
<accession>A0A4R5KDB1</accession>
<dbReference type="InterPro" id="IPR025355">
    <property type="entry name" value="DUF4259"/>
</dbReference>
<dbReference type="Pfam" id="PF14078">
    <property type="entry name" value="DUF4259"/>
    <property type="match status" value="1"/>
</dbReference>
<dbReference type="EMBL" id="SMRU01000021">
    <property type="protein sequence ID" value="TDF92882.1"/>
    <property type="molecule type" value="Genomic_DNA"/>
</dbReference>
<gene>
    <name evidence="1" type="ORF">E1809_17135</name>
</gene>
<keyword evidence="2" id="KW-1185">Reference proteome</keyword>
<proteinExistence type="predicted"/>